<accession>A0ABV0GAV7</accession>
<dbReference type="EMBL" id="JBDPZC010000001">
    <property type="protein sequence ID" value="MEO3712192.1"/>
    <property type="molecule type" value="Genomic_DNA"/>
</dbReference>
<comment type="caution">
    <text evidence="1">The sequence shown here is derived from an EMBL/GenBank/DDBJ whole genome shotgun (WGS) entry which is preliminary data.</text>
</comment>
<sequence length="92" mass="9998">MTNDQATKNPHEQDLETVRAFLSDALDGGLPPSFKSDLVPKLLGSVSALTQAGRPEGARLLGLMVAQMVIHRLRDSMLAEREAAELLHNAKH</sequence>
<gene>
    <name evidence="1" type="ORF">ABDJ40_05345</name>
</gene>
<name>A0ABV0GAV7_9BURK</name>
<evidence type="ECO:0000313" key="1">
    <source>
        <dbReference type="EMBL" id="MEO3712192.1"/>
    </source>
</evidence>
<dbReference type="RefSeq" id="WP_347607026.1">
    <property type="nucleotide sequence ID" value="NZ_JBDPZC010000001.1"/>
</dbReference>
<dbReference type="Proteomes" id="UP001462640">
    <property type="component" value="Unassembled WGS sequence"/>
</dbReference>
<proteinExistence type="predicted"/>
<reference evidence="1 2" key="1">
    <citation type="submission" date="2024-05" db="EMBL/GenBank/DDBJ databases">
        <title>Roseateles sp. 2.12 16S ribosomal RNA gene Genome sequencing and assembly.</title>
        <authorList>
            <person name="Woo H."/>
        </authorList>
    </citation>
    <scope>NUCLEOTIDE SEQUENCE [LARGE SCALE GENOMIC DNA]</scope>
    <source>
        <strain evidence="1 2">2.12</strain>
    </source>
</reference>
<keyword evidence="2" id="KW-1185">Reference proteome</keyword>
<protein>
    <submittedName>
        <fullName evidence="1">Uncharacterized protein</fullName>
    </submittedName>
</protein>
<organism evidence="1 2">
    <name type="scientific">Roseateles flavus</name>
    <dbReference type="NCBI Taxonomy" id="3149041"/>
    <lineage>
        <taxon>Bacteria</taxon>
        <taxon>Pseudomonadati</taxon>
        <taxon>Pseudomonadota</taxon>
        <taxon>Betaproteobacteria</taxon>
        <taxon>Burkholderiales</taxon>
        <taxon>Sphaerotilaceae</taxon>
        <taxon>Roseateles</taxon>
    </lineage>
</organism>
<evidence type="ECO:0000313" key="2">
    <source>
        <dbReference type="Proteomes" id="UP001462640"/>
    </source>
</evidence>